<evidence type="ECO:0000256" key="4">
    <source>
        <dbReference type="ARBA" id="ARBA00022695"/>
    </source>
</evidence>
<keyword evidence="3 13" id="KW-0808">Transferase</keyword>
<keyword evidence="13" id="KW-0238">DNA-binding</keyword>
<dbReference type="InterPro" id="IPR030559">
    <property type="entry name" value="PolZ_Rev3"/>
</dbReference>
<dbReference type="Gene3D" id="1.10.132.60">
    <property type="entry name" value="DNA polymerase family B, C-terminal domain"/>
    <property type="match status" value="1"/>
</dbReference>
<dbReference type="GO" id="GO:0000166">
    <property type="term" value="F:nucleotide binding"/>
    <property type="evidence" value="ECO:0007669"/>
    <property type="project" value="InterPro"/>
</dbReference>
<keyword evidence="9" id="KW-0408">Iron</keyword>
<dbReference type="GO" id="GO:0005634">
    <property type="term" value="C:nucleus"/>
    <property type="evidence" value="ECO:0007669"/>
    <property type="project" value="TreeGrafter"/>
</dbReference>
<evidence type="ECO:0000256" key="7">
    <source>
        <dbReference type="ARBA" id="ARBA00022833"/>
    </source>
</evidence>
<keyword evidence="13" id="KW-0235">DNA replication</keyword>
<dbReference type="SUPFAM" id="SSF53098">
    <property type="entry name" value="Ribonuclease H-like"/>
    <property type="match status" value="1"/>
</dbReference>
<dbReference type="Proteomes" id="UP000046393">
    <property type="component" value="Unplaced"/>
</dbReference>
<dbReference type="GO" id="GO:0006260">
    <property type="term" value="P:DNA replication"/>
    <property type="evidence" value="ECO:0007669"/>
    <property type="project" value="UniProtKB-KW"/>
</dbReference>
<dbReference type="InterPro" id="IPR006134">
    <property type="entry name" value="DNA-dir_DNA_pol_B_multi_dom"/>
</dbReference>
<keyword evidence="4 13" id="KW-0548">Nucleotidyltransferase</keyword>
<dbReference type="STRING" id="451379.A0A158R637"/>
<accession>A0A158R637</accession>
<dbReference type="InterPro" id="IPR036397">
    <property type="entry name" value="RNaseH_sf"/>
</dbReference>
<keyword evidence="15" id="KW-1185">Reference proteome</keyword>
<evidence type="ECO:0000256" key="6">
    <source>
        <dbReference type="ARBA" id="ARBA00022763"/>
    </source>
</evidence>
<name>A0A158R637_9BILA</name>
<reference evidence="16" key="1">
    <citation type="submission" date="2016-04" db="UniProtKB">
        <authorList>
            <consortium name="WormBaseParasite"/>
        </authorList>
    </citation>
    <scope>IDENTIFICATION</scope>
</reference>
<comment type="catalytic activity">
    <reaction evidence="12 13">
        <text>DNA(n) + a 2'-deoxyribonucleoside 5'-triphosphate = DNA(n+1) + diphosphate</text>
        <dbReference type="Rhea" id="RHEA:22508"/>
        <dbReference type="Rhea" id="RHEA-COMP:17339"/>
        <dbReference type="Rhea" id="RHEA-COMP:17340"/>
        <dbReference type="ChEBI" id="CHEBI:33019"/>
        <dbReference type="ChEBI" id="CHEBI:61560"/>
        <dbReference type="ChEBI" id="CHEBI:173112"/>
        <dbReference type="EC" id="2.7.7.7"/>
    </reaction>
</comment>
<sequence length="723" mass="82373">MDLIHFRSVKYRISPHANVSGNVYTSLLSPLMPATTVAVECDAFAIDITNKEQFTYFVILELFNPGLRYIWKDEECRCNARGVSVPAGLSQEVQEYWNPEQPSFHFDPKPRGRILMNLWKLLRNELPLRSEQLATFIFQTDFSRKIAISYKLLSAKLNLQILCQLDFFTRVAEMARVYGIQFSEVLSRGSQFRVESMLLRLAHLKQFVGASISPAQRSLMPSPETIPLTMEPKSGLYRDPVIVLDFQSLYPSVIIAYNYCFSTCLGRISNIKDFANTGNIEHVQIGPLNYSISFHDFKPKVHVRNFIFYHSGVMPILLEEILNTRIMVKNAIKMYKDDSRLSRILDARQLALKLIANVTYGYSAANFSGRMPCAEVADAVVSKGRETLENAIALVNGGTYGSARVIYGDTDSMFVLCPGSSREEAFEIGKRIANDVTAANPSPMKLKLEKIMHPLILESKKRYVGITYENVEEKEGTFDAKGIETVRRDSCPLVSRILENVLKLIFLKRFSAVVRYLDIQLSNLDRLPLTDFIFSREYRKLYSPKAVVPAKMIAERNRDPRDEPEVGERLSYLIVAGPPDARLIACVREPWEFIKDRHLFINYDYYVHRQVLPALHRAIDSLPIRFTWHRPPSAVGVRSWCAKCSNELGPLCDALCEYFSEQHERSQLNRACATCARSLYGNFSLCTNLSCKVSARYIQLARSRVADALKLHNLSDKTIKLLL</sequence>
<evidence type="ECO:0000256" key="9">
    <source>
        <dbReference type="ARBA" id="ARBA00023004"/>
    </source>
</evidence>
<protein>
    <recommendedName>
        <fullName evidence="13">DNA polymerase</fullName>
        <ecNumber evidence="13">2.7.7.7</ecNumber>
    </recommendedName>
</protein>
<evidence type="ECO:0000313" key="15">
    <source>
        <dbReference type="Proteomes" id="UP000046393"/>
    </source>
</evidence>
<evidence type="ECO:0000256" key="10">
    <source>
        <dbReference type="ARBA" id="ARBA00023014"/>
    </source>
</evidence>
<dbReference type="PANTHER" id="PTHR45812:SF1">
    <property type="entry name" value="DNA POLYMERASE ZETA CATALYTIC SUBUNIT"/>
    <property type="match status" value="1"/>
</dbReference>
<dbReference type="Gene3D" id="1.10.287.690">
    <property type="entry name" value="Helix hairpin bin"/>
    <property type="match status" value="1"/>
</dbReference>
<evidence type="ECO:0000259" key="14">
    <source>
        <dbReference type="Pfam" id="PF00136"/>
    </source>
</evidence>
<evidence type="ECO:0000256" key="1">
    <source>
        <dbReference type="ARBA" id="ARBA00001966"/>
    </source>
</evidence>
<comment type="similarity">
    <text evidence="2 13">Belongs to the DNA polymerase type-B family.</text>
</comment>
<dbReference type="GO" id="GO:0000724">
    <property type="term" value="P:double-strand break repair via homologous recombination"/>
    <property type="evidence" value="ECO:0007669"/>
    <property type="project" value="TreeGrafter"/>
</dbReference>
<dbReference type="InterPro" id="IPR012337">
    <property type="entry name" value="RNaseH-like_sf"/>
</dbReference>
<dbReference type="GO" id="GO:0003677">
    <property type="term" value="F:DNA binding"/>
    <property type="evidence" value="ECO:0007669"/>
    <property type="project" value="UniProtKB-KW"/>
</dbReference>
<keyword evidence="10" id="KW-0411">Iron-sulfur</keyword>
<keyword evidence="7" id="KW-0862">Zinc</keyword>
<evidence type="ECO:0000313" key="16">
    <source>
        <dbReference type="WBParaSite" id="SMUV_0000930801-mRNA-1"/>
    </source>
</evidence>
<evidence type="ECO:0000256" key="2">
    <source>
        <dbReference type="ARBA" id="ARBA00005755"/>
    </source>
</evidence>
<evidence type="ECO:0000256" key="13">
    <source>
        <dbReference type="RuleBase" id="RU000442"/>
    </source>
</evidence>
<dbReference type="AlphaFoldDB" id="A0A158R637"/>
<dbReference type="Gene3D" id="3.90.1600.10">
    <property type="entry name" value="Palm domain of DNA polymerase"/>
    <property type="match status" value="1"/>
</dbReference>
<feature type="domain" description="DNA-directed DNA polymerase family B multifunctional" evidence="14">
    <location>
        <begin position="180"/>
        <end position="621"/>
    </location>
</feature>
<dbReference type="PRINTS" id="PR00106">
    <property type="entry name" value="DNAPOLB"/>
</dbReference>
<dbReference type="GO" id="GO:0016035">
    <property type="term" value="C:zeta DNA polymerase complex"/>
    <property type="evidence" value="ECO:0007669"/>
    <property type="project" value="InterPro"/>
</dbReference>
<dbReference type="SUPFAM" id="SSF56672">
    <property type="entry name" value="DNA/RNA polymerases"/>
    <property type="match status" value="1"/>
</dbReference>
<keyword evidence="5" id="KW-0479">Metal-binding</keyword>
<dbReference type="PROSITE" id="PS00116">
    <property type="entry name" value="DNA_POLYMERASE_B"/>
    <property type="match status" value="1"/>
</dbReference>
<keyword evidence="6" id="KW-0227">DNA damage</keyword>
<evidence type="ECO:0000256" key="8">
    <source>
        <dbReference type="ARBA" id="ARBA00022932"/>
    </source>
</evidence>
<dbReference type="CDD" id="cd05534">
    <property type="entry name" value="POLBc_zeta"/>
    <property type="match status" value="1"/>
</dbReference>
<evidence type="ECO:0000256" key="3">
    <source>
        <dbReference type="ARBA" id="ARBA00022679"/>
    </source>
</evidence>
<dbReference type="InterPro" id="IPR017964">
    <property type="entry name" value="DNA-dir_DNA_pol_B_CS"/>
</dbReference>
<evidence type="ECO:0000256" key="5">
    <source>
        <dbReference type="ARBA" id="ARBA00022723"/>
    </source>
</evidence>
<proteinExistence type="inferred from homology"/>
<keyword evidence="8 13" id="KW-0239">DNA-directed DNA polymerase</keyword>
<dbReference type="PANTHER" id="PTHR45812">
    <property type="entry name" value="DNA POLYMERASE ZETA CATALYTIC SUBUNIT"/>
    <property type="match status" value="1"/>
</dbReference>
<dbReference type="WBParaSite" id="SMUV_0000930801-mRNA-1">
    <property type="protein sequence ID" value="SMUV_0000930801-mRNA-1"/>
    <property type="gene ID" value="SMUV_0000930801"/>
</dbReference>
<keyword evidence="11" id="KW-0234">DNA repair</keyword>
<evidence type="ECO:0000256" key="11">
    <source>
        <dbReference type="ARBA" id="ARBA00023204"/>
    </source>
</evidence>
<dbReference type="Gene3D" id="3.30.420.10">
    <property type="entry name" value="Ribonuclease H-like superfamily/Ribonuclease H"/>
    <property type="match status" value="1"/>
</dbReference>
<dbReference type="InterPro" id="IPR042087">
    <property type="entry name" value="DNA_pol_B_thumb"/>
</dbReference>
<dbReference type="GO" id="GO:0051536">
    <property type="term" value="F:iron-sulfur cluster binding"/>
    <property type="evidence" value="ECO:0007669"/>
    <property type="project" value="UniProtKB-KW"/>
</dbReference>
<dbReference type="InterPro" id="IPR023211">
    <property type="entry name" value="DNA_pol_palm_dom_sf"/>
</dbReference>
<dbReference type="InterPro" id="IPR043502">
    <property type="entry name" value="DNA/RNA_pol_sf"/>
</dbReference>
<dbReference type="GO" id="GO:0003887">
    <property type="term" value="F:DNA-directed DNA polymerase activity"/>
    <property type="evidence" value="ECO:0007669"/>
    <property type="project" value="UniProtKB-KW"/>
</dbReference>
<dbReference type="InterPro" id="IPR006172">
    <property type="entry name" value="DNA-dir_DNA_pol_B"/>
</dbReference>
<dbReference type="GO" id="GO:0042276">
    <property type="term" value="P:error-prone translesion synthesis"/>
    <property type="evidence" value="ECO:0007669"/>
    <property type="project" value="TreeGrafter"/>
</dbReference>
<dbReference type="EC" id="2.7.7.7" evidence="13"/>
<evidence type="ECO:0000256" key="12">
    <source>
        <dbReference type="ARBA" id="ARBA00049244"/>
    </source>
</evidence>
<dbReference type="GO" id="GO:0046872">
    <property type="term" value="F:metal ion binding"/>
    <property type="evidence" value="ECO:0007669"/>
    <property type="project" value="UniProtKB-KW"/>
</dbReference>
<organism evidence="15 16">
    <name type="scientific">Syphacia muris</name>
    <dbReference type="NCBI Taxonomy" id="451379"/>
    <lineage>
        <taxon>Eukaryota</taxon>
        <taxon>Metazoa</taxon>
        <taxon>Ecdysozoa</taxon>
        <taxon>Nematoda</taxon>
        <taxon>Chromadorea</taxon>
        <taxon>Rhabditida</taxon>
        <taxon>Spirurina</taxon>
        <taxon>Oxyuridomorpha</taxon>
        <taxon>Oxyuroidea</taxon>
        <taxon>Oxyuridae</taxon>
        <taxon>Syphacia</taxon>
    </lineage>
</organism>
<dbReference type="Pfam" id="PF00136">
    <property type="entry name" value="DNA_pol_B"/>
    <property type="match status" value="1"/>
</dbReference>
<dbReference type="FunFam" id="1.10.287.690:FF:000002">
    <property type="entry name" value="DNA polymerase zeta"/>
    <property type="match status" value="1"/>
</dbReference>
<comment type="cofactor">
    <cofactor evidence="1">
        <name>[4Fe-4S] cluster</name>
        <dbReference type="ChEBI" id="CHEBI:49883"/>
    </cofactor>
</comment>
<dbReference type="SMART" id="SM00486">
    <property type="entry name" value="POLBc"/>
    <property type="match status" value="1"/>
</dbReference>